<keyword evidence="1" id="KW-0732">Signal</keyword>
<dbReference type="EMBL" id="JADKBR010000001">
    <property type="protein sequence ID" value="MBK8889015.1"/>
    <property type="molecule type" value="Genomic_DNA"/>
</dbReference>
<protein>
    <submittedName>
        <fullName evidence="2">Uncharacterized protein</fullName>
    </submittedName>
</protein>
<feature type="signal peptide" evidence="1">
    <location>
        <begin position="1"/>
        <end position="27"/>
    </location>
</feature>
<comment type="caution">
    <text evidence="2">The sequence shown here is derived from an EMBL/GenBank/DDBJ whole genome shotgun (WGS) entry which is preliminary data.</text>
</comment>
<name>A0A9D7LJJ8_9RHOO</name>
<dbReference type="Proteomes" id="UP000808146">
    <property type="component" value="Unassembled WGS sequence"/>
</dbReference>
<feature type="chain" id="PRO_5038942853" evidence="1">
    <location>
        <begin position="28"/>
        <end position="92"/>
    </location>
</feature>
<gene>
    <name evidence="2" type="ORF">IPN75_00870</name>
</gene>
<evidence type="ECO:0000256" key="1">
    <source>
        <dbReference type="SAM" id="SignalP"/>
    </source>
</evidence>
<dbReference type="AlphaFoldDB" id="A0A9D7LJJ8"/>
<sequence>MNRNTKCLVASLCATLAMLASSVPAWSADTALEIEQVKQQSMAIPGIQREVAKATGNDPKMIDIITTPHKVTITVINSKLNDAKMRIVRLRH</sequence>
<accession>A0A9D7LJJ8</accession>
<organism evidence="2 3">
    <name type="scientific">Candidatus Dechloromonas phosphorivorans</name>
    <dbReference type="NCBI Taxonomy" id="2899244"/>
    <lineage>
        <taxon>Bacteria</taxon>
        <taxon>Pseudomonadati</taxon>
        <taxon>Pseudomonadota</taxon>
        <taxon>Betaproteobacteria</taxon>
        <taxon>Rhodocyclales</taxon>
        <taxon>Azonexaceae</taxon>
        <taxon>Dechloromonas</taxon>
    </lineage>
</organism>
<reference evidence="2" key="1">
    <citation type="submission" date="2020-10" db="EMBL/GenBank/DDBJ databases">
        <title>Connecting structure to function with the recovery of over 1000 high-quality activated sludge metagenome-assembled genomes encoding full-length rRNA genes using long-read sequencing.</title>
        <authorList>
            <person name="Singleton C.M."/>
            <person name="Petriglieri F."/>
            <person name="Kristensen J.M."/>
            <person name="Kirkegaard R.H."/>
            <person name="Michaelsen T.Y."/>
            <person name="Andersen M.H."/>
            <person name="Karst S.M."/>
            <person name="Dueholm M.S."/>
            <person name="Nielsen P.H."/>
            <person name="Albertsen M."/>
        </authorList>
    </citation>
    <scope>NUCLEOTIDE SEQUENCE</scope>
    <source>
        <strain evidence="2">OdNE_18-Q3-R46-58_BAT3C.305</strain>
    </source>
</reference>
<evidence type="ECO:0000313" key="3">
    <source>
        <dbReference type="Proteomes" id="UP000808146"/>
    </source>
</evidence>
<evidence type="ECO:0000313" key="2">
    <source>
        <dbReference type="EMBL" id="MBK8889015.1"/>
    </source>
</evidence>
<proteinExistence type="predicted"/>